<proteinExistence type="predicted"/>
<dbReference type="RefSeq" id="WP_068903532.1">
    <property type="nucleotide sequence ID" value="NZ_JBHUIF010000021.1"/>
</dbReference>
<keyword evidence="3" id="KW-1185">Reference proteome</keyword>
<evidence type="ECO:0000256" key="1">
    <source>
        <dbReference type="SAM" id="Phobius"/>
    </source>
</evidence>
<organism evidence="2 3">
    <name type="scientific">Veronia pacifica</name>
    <dbReference type="NCBI Taxonomy" id="1080227"/>
    <lineage>
        <taxon>Bacteria</taxon>
        <taxon>Pseudomonadati</taxon>
        <taxon>Pseudomonadota</taxon>
        <taxon>Gammaproteobacteria</taxon>
        <taxon>Vibrionales</taxon>
        <taxon>Vibrionaceae</taxon>
        <taxon>Veronia</taxon>
    </lineage>
</organism>
<feature type="transmembrane region" description="Helical" evidence="1">
    <location>
        <begin position="38"/>
        <end position="56"/>
    </location>
</feature>
<dbReference type="AlphaFoldDB" id="A0A1C3EFJ9"/>
<name>A0A1C3EFJ9_9GAMM</name>
<evidence type="ECO:0000313" key="3">
    <source>
        <dbReference type="Proteomes" id="UP000094936"/>
    </source>
</evidence>
<keyword evidence="1" id="KW-0472">Membrane</keyword>
<keyword evidence="1" id="KW-0812">Transmembrane</keyword>
<gene>
    <name evidence="2" type="ORF">A8L45_14570</name>
</gene>
<dbReference type="Proteomes" id="UP000094936">
    <property type="component" value="Unassembled WGS sequence"/>
</dbReference>
<reference evidence="2 3" key="1">
    <citation type="submission" date="2016-05" db="EMBL/GenBank/DDBJ databases">
        <title>Genomic Taxonomy of the Vibrionaceae.</title>
        <authorList>
            <person name="Gomez-Gil B."/>
            <person name="Enciso-Ibarra J."/>
        </authorList>
    </citation>
    <scope>NUCLEOTIDE SEQUENCE [LARGE SCALE GENOMIC DNA]</scope>
    <source>
        <strain evidence="2 3">CAIM 1920</strain>
    </source>
</reference>
<feature type="transmembrane region" description="Helical" evidence="1">
    <location>
        <begin position="62"/>
        <end position="79"/>
    </location>
</feature>
<evidence type="ECO:0000313" key="2">
    <source>
        <dbReference type="EMBL" id="ODA32032.1"/>
    </source>
</evidence>
<accession>A0A1C3EFJ9</accession>
<protein>
    <submittedName>
        <fullName evidence="2">Uncharacterized protein</fullName>
    </submittedName>
</protein>
<keyword evidence="1" id="KW-1133">Transmembrane helix</keyword>
<dbReference type="EMBL" id="LYBM01000027">
    <property type="protein sequence ID" value="ODA32032.1"/>
    <property type="molecule type" value="Genomic_DNA"/>
</dbReference>
<comment type="caution">
    <text evidence="2">The sequence shown here is derived from an EMBL/GenBank/DDBJ whole genome shotgun (WGS) entry which is preliminary data.</text>
</comment>
<sequence>MCNLGNNLLTIGRYEAFLGLHNRGRKLLKKPLTYSKRVALYGIAFVVTVLGLSSSVNPDSQALSLIAMLACILGLWSEIQQTN</sequence>